<evidence type="ECO:0000313" key="4">
    <source>
        <dbReference type="EMBL" id="SUE33337.1"/>
    </source>
</evidence>
<dbReference type="AlphaFoldDB" id="A0A379MR67"/>
<dbReference type="PROSITE" id="PS50110">
    <property type="entry name" value="RESPONSE_REGULATORY"/>
    <property type="match status" value="1"/>
</dbReference>
<proteinExistence type="predicted"/>
<evidence type="ECO:0000256" key="2">
    <source>
        <dbReference type="PROSITE-ProRule" id="PRU00169"/>
    </source>
</evidence>
<dbReference type="STRING" id="880526.GCA_000427365_00901"/>
<dbReference type="RefSeq" id="WP_037291519.1">
    <property type="nucleotide sequence ID" value="NZ_CALVFX010000015.1"/>
</dbReference>
<dbReference type="Gene3D" id="3.40.720.10">
    <property type="entry name" value="Alkaline Phosphatase, subunit A"/>
    <property type="match status" value="1"/>
</dbReference>
<dbReference type="GO" id="GO:0000160">
    <property type="term" value="P:phosphorelay signal transduction system"/>
    <property type="evidence" value="ECO:0007669"/>
    <property type="project" value="InterPro"/>
</dbReference>
<accession>A0A379MR67</accession>
<dbReference type="OrthoDB" id="9813025at2"/>
<dbReference type="InterPro" id="IPR001789">
    <property type="entry name" value="Sig_transdc_resp-reg_receiver"/>
</dbReference>
<dbReference type="PANTHER" id="PTHR44591">
    <property type="entry name" value="STRESS RESPONSE REGULATOR PROTEIN 1"/>
    <property type="match status" value="1"/>
</dbReference>
<protein>
    <submittedName>
        <fullName evidence="4">Transcriptional regulatory protein OmpR</fullName>
    </submittedName>
</protein>
<reference evidence="4 5" key="1">
    <citation type="submission" date="2018-06" db="EMBL/GenBank/DDBJ databases">
        <authorList>
            <consortium name="Pathogen Informatics"/>
            <person name="Doyle S."/>
        </authorList>
    </citation>
    <scope>NUCLEOTIDE SEQUENCE [LARGE SCALE GENOMIC DNA]</scope>
    <source>
        <strain evidence="4 5">NCTC11190</strain>
    </source>
</reference>
<evidence type="ECO:0000256" key="1">
    <source>
        <dbReference type="ARBA" id="ARBA00022553"/>
    </source>
</evidence>
<dbReference type="InterPro" id="IPR011006">
    <property type="entry name" value="CheY-like_superfamily"/>
</dbReference>
<dbReference type="Proteomes" id="UP000255233">
    <property type="component" value="Unassembled WGS sequence"/>
</dbReference>
<dbReference type="SUPFAM" id="SSF52172">
    <property type="entry name" value="CheY-like"/>
    <property type="match status" value="1"/>
</dbReference>
<dbReference type="Gene3D" id="3.40.50.2300">
    <property type="match status" value="1"/>
</dbReference>
<dbReference type="SMART" id="SM00448">
    <property type="entry name" value="REC"/>
    <property type="match status" value="1"/>
</dbReference>
<sequence>MNVKILWVDDEIELLKPHLLFLQNKGYEVETSNNGYDAIEMVQQKPFDLIILDEMMPGMTGLETLPRIKSFAPTTPVVMVTKSEEENIMDRAVGSKIADYLIKPVNPNQVLLSIKKNVHQQQLVSEKSTADYRSDFGKISVALSDARTFAQWTDVYRKLVQWDIELSESSDSSVREILSYQFKEANDLYARFVKNNYLGWFDDTDPERPVLSHTLLRQRLFPVVDKSKKTTFLLIDNFRYDQWLMIRPLLHNHFDVASEEFYCAILPTATQYARNALFAGLTPLAISKLMPDLWLNDNQEGGKNRYEEDFLKRQLQQFGKPYRMSFDKLIRPEQGKKLLENIDRLSNADLSVVVYNFLDILSHARTESEIIRELAEEEVAFRSLTRSWFEHSDLWEIMKQLSGRGHTIVVTSDHGTIRVDNPVKVIGDRETSPNLRYKSGRNLNYDPKQVFAITKPEEAHLPKSNLTSTYIFAYDHDFLVYPNNFNQHVRYYKNTFQHGGISMEEMMVPYIVLNPK</sequence>
<dbReference type="InterPro" id="IPR050595">
    <property type="entry name" value="Bact_response_regulator"/>
</dbReference>
<keyword evidence="5" id="KW-1185">Reference proteome</keyword>
<dbReference type="PANTHER" id="PTHR44591:SF3">
    <property type="entry name" value="RESPONSE REGULATORY DOMAIN-CONTAINING PROTEIN"/>
    <property type="match status" value="1"/>
</dbReference>
<dbReference type="Pfam" id="PF00072">
    <property type="entry name" value="Response_reg"/>
    <property type="match status" value="1"/>
</dbReference>
<keyword evidence="1 2" id="KW-0597">Phosphoprotein</keyword>
<evidence type="ECO:0000313" key="5">
    <source>
        <dbReference type="Proteomes" id="UP000255233"/>
    </source>
</evidence>
<dbReference type="Pfam" id="PF08665">
    <property type="entry name" value="PglZ"/>
    <property type="match status" value="1"/>
</dbReference>
<feature type="domain" description="Response regulatory" evidence="3">
    <location>
        <begin position="4"/>
        <end position="118"/>
    </location>
</feature>
<organism evidence="4 5">
    <name type="scientific">Rikenella microfusus</name>
    <dbReference type="NCBI Taxonomy" id="28139"/>
    <lineage>
        <taxon>Bacteria</taxon>
        <taxon>Pseudomonadati</taxon>
        <taxon>Bacteroidota</taxon>
        <taxon>Bacteroidia</taxon>
        <taxon>Bacteroidales</taxon>
        <taxon>Rikenellaceae</taxon>
        <taxon>Rikenella</taxon>
    </lineage>
</organism>
<gene>
    <name evidence="4" type="primary">ompR</name>
    <name evidence="4" type="ORF">NCTC11190_00544</name>
</gene>
<evidence type="ECO:0000259" key="3">
    <source>
        <dbReference type="PROSITE" id="PS50110"/>
    </source>
</evidence>
<dbReference type="EMBL" id="UGVL01000001">
    <property type="protein sequence ID" value="SUE33337.1"/>
    <property type="molecule type" value="Genomic_DNA"/>
</dbReference>
<dbReference type="InterPro" id="IPR017850">
    <property type="entry name" value="Alkaline_phosphatase_core_sf"/>
</dbReference>
<dbReference type="SUPFAM" id="SSF53649">
    <property type="entry name" value="Alkaline phosphatase-like"/>
    <property type="match status" value="1"/>
</dbReference>
<name>A0A379MR67_9BACT</name>
<dbReference type="CDD" id="cd00156">
    <property type="entry name" value="REC"/>
    <property type="match status" value="1"/>
</dbReference>
<feature type="modified residue" description="4-aspartylphosphate" evidence="2">
    <location>
        <position position="53"/>
    </location>
</feature>